<evidence type="ECO:0000313" key="4">
    <source>
        <dbReference type="EMBL" id="MDH0149093.1"/>
    </source>
</evidence>
<evidence type="ECO:0008006" key="6">
    <source>
        <dbReference type="Google" id="ProtNLM"/>
    </source>
</evidence>
<dbReference type="PATRIC" id="fig|316.110.peg.268"/>
<keyword evidence="2" id="KW-1133">Transmembrane helix</keyword>
<evidence type="ECO:0000313" key="3">
    <source>
        <dbReference type="EMBL" id="KIZ35628.1"/>
    </source>
</evidence>
<feature type="transmembrane region" description="Helical" evidence="2">
    <location>
        <begin position="23"/>
        <end position="44"/>
    </location>
</feature>
<dbReference type="Proteomes" id="UP001158076">
    <property type="component" value="Unassembled WGS sequence"/>
</dbReference>
<reference evidence="4" key="2">
    <citation type="submission" date="2022-09" db="EMBL/GenBank/DDBJ databases">
        <title>Intensive care unit water sources are persistently colonized with multi-drug resistant bacteria and are the site of extensive horizontal gene transfer of antibiotic resistance genes.</title>
        <authorList>
            <person name="Diorio-Toth L."/>
        </authorList>
    </citation>
    <scope>NUCLEOTIDE SEQUENCE</scope>
    <source>
        <strain evidence="4">GD04147</strain>
    </source>
</reference>
<feature type="compositionally biased region" description="Low complexity" evidence="1">
    <location>
        <begin position="108"/>
        <end position="120"/>
    </location>
</feature>
<protein>
    <recommendedName>
        <fullName evidence="6">Transmembrane anchor protein</fullName>
    </recommendedName>
</protein>
<dbReference type="EMBL" id="JXXD01000114">
    <property type="protein sequence ID" value="KIZ35628.1"/>
    <property type="molecule type" value="Genomic_DNA"/>
</dbReference>
<dbReference type="AlphaFoldDB" id="A0A0C2S2A3"/>
<proteinExistence type="predicted"/>
<evidence type="ECO:0000256" key="2">
    <source>
        <dbReference type="SAM" id="Phobius"/>
    </source>
</evidence>
<organism evidence="3 5">
    <name type="scientific">Stutzerimonas stutzeri</name>
    <name type="common">Pseudomonas stutzeri</name>
    <dbReference type="NCBI Taxonomy" id="316"/>
    <lineage>
        <taxon>Bacteria</taxon>
        <taxon>Pseudomonadati</taxon>
        <taxon>Pseudomonadota</taxon>
        <taxon>Gammaproteobacteria</taxon>
        <taxon>Pseudomonadales</taxon>
        <taxon>Pseudomonadaceae</taxon>
        <taxon>Stutzerimonas</taxon>
    </lineage>
</organism>
<evidence type="ECO:0000313" key="5">
    <source>
        <dbReference type="Proteomes" id="UP000032439"/>
    </source>
</evidence>
<reference evidence="3 5" key="1">
    <citation type="submission" date="2014-11" db="EMBL/GenBank/DDBJ databases">
        <title>Genomics and ecophysiology of heterotrophic nitrogen fixing bacteria isolated from estuarine surface water.</title>
        <authorList>
            <person name="Bentzon-Tilia M."/>
            <person name="Severin I."/>
            <person name="Hansen L.H."/>
            <person name="Riemann L."/>
        </authorList>
    </citation>
    <scope>NUCLEOTIDE SEQUENCE [LARGE SCALE GENOMIC DNA]</scope>
    <source>
        <strain evidence="3 5">BAL361</strain>
    </source>
</reference>
<dbReference type="RefSeq" id="WP_003089089.1">
    <property type="nucleotide sequence ID" value="NZ_BCAJ01000057.1"/>
</dbReference>
<comment type="caution">
    <text evidence="3">The sequence shown here is derived from an EMBL/GenBank/DDBJ whole genome shotgun (WGS) entry which is preliminary data.</text>
</comment>
<dbReference type="Proteomes" id="UP000032439">
    <property type="component" value="Unassembled WGS sequence"/>
</dbReference>
<dbReference type="EMBL" id="JAODZE010000045">
    <property type="protein sequence ID" value="MDH0149093.1"/>
    <property type="molecule type" value="Genomic_DNA"/>
</dbReference>
<accession>A0A0C2S2A3</accession>
<feature type="region of interest" description="Disordered" evidence="1">
    <location>
        <begin position="108"/>
        <end position="127"/>
    </location>
</feature>
<evidence type="ECO:0000256" key="1">
    <source>
        <dbReference type="SAM" id="MobiDB-lite"/>
    </source>
</evidence>
<keyword evidence="2" id="KW-0472">Membrane</keyword>
<keyword evidence="2" id="KW-0812">Transmembrane</keyword>
<sequence>MFNSPLPSASELPSSRQLVRSTVIALAVAMGLLVTVVMPSEYAVDPTGLGRAMGLTQMGEIKITLAAEALADEAASKAAAAPAPAPVVAAAPAPAPVAPPVQQVAAAPQPAAPVSSKPAANAKSDQVTVTLTPGEGREIKLEMLKGSTVSYEWTASGPVNHDTHGEIYNAAQGDFHSYSKGRQVKGDKGDLTALFDGTHGWFWRNRTNADVTIVLNTTGDYLNVKK</sequence>
<name>A0A0C2S2A3_STUST</name>
<dbReference type="OrthoDB" id="952847at2"/>
<gene>
    <name evidence="3" type="ORF">LO50_12665</name>
    <name evidence="4" type="ORF">N7335_22150</name>
</gene>